<keyword evidence="1" id="KW-0472">Membrane</keyword>
<accession>A0A1S0ZBD7</accession>
<comment type="caution">
    <text evidence="2">The sequence shown here is derived from an EMBL/GenBank/DDBJ whole genome shotgun (WGS) entry which is preliminary data.</text>
</comment>
<sequence>MLDKVKQFKWLIVLSLFLLAIPLYFTYNHFQQSSALKESFEKNERIEVLHRLTSSEKYVSDIRKAGYTIPSDGAIRLDGVIYPLEIEGELHLKISPPKKDAKDFQLFFITQVNEKQTHITFILDKNLNLIDSSYSQQNGNGKREIVSISQAEEDYLLRSVQSEIDDFMKKIYQTLYG</sequence>
<keyword evidence="1" id="KW-0812">Transmembrane</keyword>
<proteinExistence type="predicted"/>
<gene>
    <name evidence="2" type="ORF">A7T00_22720</name>
</gene>
<keyword evidence="2" id="KW-0413">Isomerase</keyword>
<evidence type="ECO:0000256" key="1">
    <source>
        <dbReference type="SAM" id="Phobius"/>
    </source>
</evidence>
<protein>
    <submittedName>
        <fullName evidence="2">Thiol-disulfide isomerase</fullName>
    </submittedName>
</protein>
<name>A0A1S0ZBD7_SALET</name>
<keyword evidence="1" id="KW-1133">Transmembrane helix</keyword>
<dbReference type="EMBL" id="MLZC01000013">
    <property type="protein sequence ID" value="OHG62633.1"/>
    <property type="molecule type" value="Genomic_DNA"/>
</dbReference>
<reference evidence="2" key="1">
    <citation type="submission" date="2016-09" db="EMBL/GenBank/DDBJ databases">
        <title>Whole genome sequencing of Salmonella enterica.</title>
        <authorList>
            <person name="Bell R."/>
        </authorList>
    </citation>
    <scope>NUCLEOTIDE SEQUENCE [LARGE SCALE GENOMIC DNA]</scope>
    <source>
        <strain evidence="2">CFSAN044978</strain>
    </source>
</reference>
<evidence type="ECO:0000313" key="2">
    <source>
        <dbReference type="EMBL" id="OHG62633.1"/>
    </source>
</evidence>
<organism evidence="2">
    <name type="scientific">Salmonella enterica subsp. enterica serovar Saintpaul</name>
    <dbReference type="NCBI Taxonomy" id="90105"/>
    <lineage>
        <taxon>Bacteria</taxon>
        <taxon>Pseudomonadati</taxon>
        <taxon>Pseudomonadota</taxon>
        <taxon>Gammaproteobacteria</taxon>
        <taxon>Enterobacterales</taxon>
        <taxon>Enterobacteriaceae</taxon>
        <taxon>Salmonella</taxon>
    </lineage>
</organism>
<feature type="transmembrane region" description="Helical" evidence="1">
    <location>
        <begin position="7"/>
        <end position="27"/>
    </location>
</feature>
<dbReference type="AlphaFoldDB" id="A0A1S0ZBD7"/>
<dbReference type="GO" id="GO:0016853">
    <property type="term" value="F:isomerase activity"/>
    <property type="evidence" value="ECO:0007669"/>
    <property type="project" value="UniProtKB-KW"/>
</dbReference>